<keyword evidence="13" id="KW-1185">Reference proteome</keyword>
<organism evidence="12">
    <name type="scientific">Amphimedon queenslandica</name>
    <name type="common">Sponge</name>
    <dbReference type="NCBI Taxonomy" id="400682"/>
    <lineage>
        <taxon>Eukaryota</taxon>
        <taxon>Metazoa</taxon>
        <taxon>Porifera</taxon>
        <taxon>Demospongiae</taxon>
        <taxon>Heteroscleromorpha</taxon>
        <taxon>Haplosclerida</taxon>
        <taxon>Niphatidae</taxon>
        <taxon>Amphimedon</taxon>
    </lineage>
</organism>
<dbReference type="SUPFAM" id="SSF52949">
    <property type="entry name" value="Macro domain-like"/>
    <property type="match status" value="2"/>
</dbReference>
<dbReference type="GO" id="GO:0010629">
    <property type="term" value="P:negative regulation of gene expression"/>
    <property type="evidence" value="ECO:0007669"/>
    <property type="project" value="TreeGrafter"/>
</dbReference>
<keyword evidence="5" id="KW-0539">Nucleus</keyword>
<dbReference type="InterPro" id="IPR052056">
    <property type="entry name" value="Mono-ARTD/PARP"/>
</dbReference>
<feature type="domain" description="PARP catalytic" evidence="10">
    <location>
        <begin position="1976"/>
        <end position="2177"/>
    </location>
</feature>
<dbReference type="GO" id="GO:0005634">
    <property type="term" value="C:nucleus"/>
    <property type="evidence" value="ECO:0007669"/>
    <property type="project" value="UniProtKB-SubCell"/>
</dbReference>
<reference evidence="13" key="1">
    <citation type="journal article" date="2010" name="Nature">
        <title>The Amphimedon queenslandica genome and the evolution of animal complexity.</title>
        <authorList>
            <person name="Srivastava M."/>
            <person name="Simakov O."/>
            <person name="Chapman J."/>
            <person name="Fahey B."/>
            <person name="Gauthier M.E."/>
            <person name="Mitros T."/>
            <person name="Richards G.S."/>
            <person name="Conaco C."/>
            <person name="Dacre M."/>
            <person name="Hellsten U."/>
            <person name="Larroux C."/>
            <person name="Putnam N.H."/>
            <person name="Stanke M."/>
            <person name="Adamska M."/>
            <person name="Darling A."/>
            <person name="Degnan S.M."/>
            <person name="Oakley T.H."/>
            <person name="Plachetzki D.C."/>
            <person name="Zhai Y."/>
            <person name="Adamski M."/>
            <person name="Calcino A."/>
            <person name="Cummins S.F."/>
            <person name="Goodstein D.M."/>
            <person name="Harris C."/>
            <person name="Jackson D.J."/>
            <person name="Leys S.P."/>
            <person name="Shu S."/>
            <person name="Woodcroft B.J."/>
            <person name="Vervoort M."/>
            <person name="Kosik K.S."/>
            <person name="Manning G."/>
            <person name="Degnan B.M."/>
            <person name="Rokhsar D.S."/>
        </authorList>
    </citation>
    <scope>NUCLEOTIDE SEQUENCE [LARGE SCALE GENOMIC DNA]</scope>
</reference>
<name>A0A1X7V0F1_AMPQE</name>
<dbReference type="InterPro" id="IPR035979">
    <property type="entry name" value="RBD_domain_sf"/>
</dbReference>
<dbReference type="Gene3D" id="3.30.70.330">
    <property type="match status" value="1"/>
</dbReference>
<dbReference type="PROSITE" id="PS51154">
    <property type="entry name" value="MACRO"/>
    <property type="match status" value="1"/>
</dbReference>
<dbReference type="GO" id="GO:1990404">
    <property type="term" value="F:NAD+-protein mono-ADP-ribosyltransferase activity"/>
    <property type="evidence" value="ECO:0007669"/>
    <property type="project" value="TreeGrafter"/>
</dbReference>
<dbReference type="PROSITE" id="PS50102">
    <property type="entry name" value="RRM"/>
    <property type="match status" value="1"/>
</dbReference>
<evidence type="ECO:0000256" key="2">
    <source>
        <dbReference type="ARBA" id="ARBA00022676"/>
    </source>
</evidence>
<dbReference type="PROSITE" id="PS51059">
    <property type="entry name" value="PARP_CATALYTIC"/>
    <property type="match status" value="1"/>
</dbReference>
<dbReference type="GO" id="GO:0005737">
    <property type="term" value="C:cytoplasm"/>
    <property type="evidence" value="ECO:0007669"/>
    <property type="project" value="TreeGrafter"/>
</dbReference>
<evidence type="ECO:0000313" key="13">
    <source>
        <dbReference type="Proteomes" id="UP000007879"/>
    </source>
</evidence>
<comment type="subcellular location">
    <subcellularLocation>
        <location evidence="1">Nucleus</location>
    </subcellularLocation>
</comment>
<keyword evidence="4 7" id="KW-0520">NAD</keyword>
<dbReference type="eggNOG" id="KOG2633">
    <property type="taxonomic scope" value="Eukaryota"/>
</dbReference>
<evidence type="ECO:0000256" key="5">
    <source>
        <dbReference type="ARBA" id="ARBA00023242"/>
    </source>
</evidence>
<evidence type="ECO:0000256" key="7">
    <source>
        <dbReference type="RuleBase" id="RU362114"/>
    </source>
</evidence>
<dbReference type="EnsemblMetazoa" id="Aqu2.1.33498_001">
    <property type="protein sequence ID" value="Aqu2.1.33498_001"/>
    <property type="gene ID" value="Aqu2.1.33498"/>
</dbReference>
<feature type="domain" description="Macro" evidence="11">
    <location>
        <begin position="1566"/>
        <end position="1755"/>
    </location>
</feature>
<evidence type="ECO:0000256" key="1">
    <source>
        <dbReference type="ARBA" id="ARBA00004123"/>
    </source>
</evidence>
<dbReference type="GO" id="GO:0003950">
    <property type="term" value="F:NAD+ poly-ADP-ribosyltransferase activity"/>
    <property type="evidence" value="ECO:0007669"/>
    <property type="project" value="UniProtKB-UniRule"/>
</dbReference>
<feature type="domain" description="RRM" evidence="9">
    <location>
        <begin position="418"/>
        <end position="491"/>
    </location>
</feature>
<dbReference type="GO" id="GO:0003714">
    <property type="term" value="F:transcription corepressor activity"/>
    <property type="evidence" value="ECO:0007669"/>
    <property type="project" value="TreeGrafter"/>
</dbReference>
<dbReference type="CDD" id="cd02749">
    <property type="entry name" value="Macro_SF"/>
    <property type="match status" value="1"/>
</dbReference>
<dbReference type="InterPro" id="IPR012317">
    <property type="entry name" value="Poly(ADP-ribose)pol_cat_dom"/>
</dbReference>
<dbReference type="SUPFAM" id="SSF56399">
    <property type="entry name" value="ADP-ribosylation"/>
    <property type="match status" value="1"/>
</dbReference>
<dbReference type="GO" id="GO:0070212">
    <property type="term" value="P:protein poly-ADP-ribosylation"/>
    <property type="evidence" value="ECO:0007669"/>
    <property type="project" value="TreeGrafter"/>
</dbReference>
<dbReference type="SUPFAM" id="SSF54928">
    <property type="entry name" value="RNA-binding domain, RBD"/>
    <property type="match status" value="1"/>
</dbReference>
<evidence type="ECO:0000256" key="6">
    <source>
        <dbReference type="PROSITE-ProRule" id="PRU00176"/>
    </source>
</evidence>
<evidence type="ECO:0000256" key="4">
    <source>
        <dbReference type="ARBA" id="ARBA00023027"/>
    </source>
</evidence>
<protein>
    <recommendedName>
        <fullName evidence="7">Poly [ADP-ribose] polymerase</fullName>
        <shortName evidence="7">PARP</shortName>
        <ecNumber evidence="7">2.4.2.-</ecNumber>
    </recommendedName>
</protein>
<evidence type="ECO:0000256" key="3">
    <source>
        <dbReference type="ARBA" id="ARBA00022679"/>
    </source>
</evidence>
<dbReference type="PANTHER" id="PTHR14453:SF102">
    <property type="entry name" value="PROTEIN MONO-ADP-RIBOSYLTRANSFERASE PARP14-LIKE"/>
    <property type="match status" value="1"/>
</dbReference>
<proteinExistence type="predicted"/>
<feature type="region of interest" description="Disordered" evidence="8">
    <location>
        <begin position="387"/>
        <end position="415"/>
    </location>
</feature>
<dbReference type="SMART" id="SM00506">
    <property type="entry name" value="A1pp"/>
    <property type="match status" value="1"/>
</dbReference>
<dbReference type="Gene3D" id="3.90.228.10">
    <property type="match status" value="1"/>
</dbReference>
<dbReference type="GO" id="GO:0003723">
    <property type="term" value="F:RNA binding"/>
    <property type="evidence" value="ECO:0007669"/>
    <property type="project" value="UniProtKB-UniRule"/>
</dbReference>
<keyword evidence="2 7" id="KW-0328">Glycosyltransferase</keyword>
<keyword evidence="6" id="KW-0694">RNA-binding</keyword>
<dbReference type="EC" id="2.4.2.-" evidence="7"/>
<evidence type="ECO:0000259" key="10">
    <source>
        <dbReference type="PROSITE" id="PS51059"/>
    </source>
</evidence>
<sequence>MEDSRIFHNVQLNVTYKLSFNTDQLTEQLVEGAFTQAFQQYKELGVKVEGIRFLKDDGIVLILISAPNEGVVREVDGMFPFDQNIHFVKKWIHHFGRQSIAILRNPPRVSPDYVQDILEDTERINAEVSRDGNDIKVVLENATDLPYLVSKTFTLKKTPVHFQESEPPVPEEGSMRVIDDELQVDEELLVDEEVNSYSQIKVVSQEAPPPHNFNSIRSYNRSPVHSYSSSSRIPPSMHVAGGGSRKAVEVTSEYGSGNELERQLRGRFNEELYKIDEIFVDGATACFTFTSEQGIIALENKPLSILNGYPIECRIVSLEYFAEFKKRLSEKEVLVIRGLPSGMPEAKVKVSLKRRLGFEGHIIKDCIIKGTEAHMTFEDNKSVRQLVSNPPDNSELLGHPITYSTGPAPSPKPVDPRPHVVVENLPDVDEIDDDLVSFMNKTTNSSVASCEIKNGRGYLYYHNPEDAKRVVQAPPSSSFYGQKLKVTLKHSESVPSDMSEYKSSLQPPPKQRINTSPAAMKRPVAKPRSLTDLIIVENIPQEEDESHLSTYFYFLCGVKSSISERKGVGAAVIKFDDKIDVKLLKEKSLGCPFGKDQVQLVIEPYRPNSAPLNEATCSSDNLTDNIIVSGLSSGSQSWMLKAYLNRFGLKCDDPQMTDGGASAIVKLNTKADVSLLQQSIEISPYPGQRLSVEPYNPPDAYDGAPVTNSRSRCSGVSSFIVVKEIPLNTADYSIKLYIDALHGSQVCMDPQFNPETGIAVIELKESIDVKELRRKAMKEPFPNGKVVLNIDVLKPSTSVRIEPLTSDVIPRHVIEMYCEQFGDNIVELDETKGGCYIVTFNTRESQQKMFSLSRIHSVGKHQFIAEEYNPLLKPARSPSPPPPIIPPSIIPPPIPPRAVYSWTSYRKAISREAMDYYMHYTKEINEKLIEGKLRVGPSSLEVEPLAGANDIDDWDVQVRRVIDEYSQDFESAEIKVPAEVQTKAIDYIESIRNVHPDLHYSFHPPALIKICGHSATLRKASTELEKMTQEEIQITLQLEKHPRYIEYILKFANDDIKSVRPPVKIEYERERRPGCVTVHGVKKSLDKVEDLAEKKIKGAFTETIPLTTSANNLLQSRDGRTKISKALGPTEHSVLYVFEKTDTHHDFQAQICILSPEIVPCAAAKKCISSLIVEEKLTLSPDEAALCTSQEWGTMCAKLTDQYFVRISIVANEFVLLTGEDKIMNAVLNEIKQFLNTQNAVTDKLAVKSTVWQIIGDGHKCKEIEKTAKKQKVKLTFPTKGGPGQDEVIILLKGEAKAVSHVKVQLQMLVDEVKERRLVIPHKVGLKKLIDRGTVRFECNGIEANNDVKISFQVEEVSDRLFAPKGGAALANTPHCVIGATSPNGIKIKVYTGDLAIKRADALAIFVCDATTVDDPVMASIAAVGGAEMRSTIEAFTARQRLIDATVHKCATVGKLDYAEVYHVVLPKYSSKSPNLGTIIDASMHDLFEKVCPRVRDIIIAPLTGPPHKYPVELCAQSLLNYFSSASFGIYNDISVGIFIEKDRDKVVFHKKLQELKYSVHHFDDSSKGGGGGATSLKIQLFNGDVTKAPADVIVNSTSIEMRHDANAISKAIHKAAGDDLKRACKSLRDQGVLLKDGFVVSTPASGLLRCNKIIHAHVPGKSKNRPPTDKETSTLKRVVSNCLTTADEEGESSIALAAFCLGIGGFTVEESAEPTLEAIKEFTLTKPSNLKEVSVYALDKALFPQYRDYFSTYFASDATVTPLDPSNGPEGVSVTLQPVAIPRQRTTTTVGGLPGQKTFKVSFWIHGTVAEKLSQAERDVYRFIDDLIVDDMVDLGDMTNLLSQSDRESILKFASEQEVEINIQASLNRVLVSGEERAVEKVCNDIQRRIMNLNALLHQLHMFEWLVTNRDGTEEPYKAEQARQLEVAHQRKEEFVKLEIDGIKCIVNLRMMEETEDISRVTKTVSRRRKVHHDYPDTWDLSNIGKDVVSFFDVDELSDEYTTATKRFNETIGSNVIITRVQRIQNPSEYARYQSLKSTWTMLHGKGSVNEKELFHGTKRDKVEPICSTGFNRGYAADSNAARYGKGVYFALNASYSMQDKYSHAEKDGSKCILVCSLLVCKVTRGNEKMKVPPPIPENPHILYDTLVEREQNPTIFVAMKDSQAYPKYLIVFKKA</sequence>
<dbReference type="InterPro" id="IPR043472">
    <property type="entry name" value="Macro_dom-like"/>
</dbReference>
<evidence type="ECO:0000256" key="8">
    <source>
        <dbReference type="SAM" id="MobiDB-lite"/>
    </source>
</evidence>
<dbReference type="InParanoid" id="A0A1X7V0F1"/>
<dbReference type="OrthoDB" id="6133115at2759"/>
<dbReference type="Proteomes" id="UP000007879">
    <property type="component" value="Unassembled WGS sequence"/>
</dbReference>
<dbReference type="SUPFAM" id="SSF117839">
    <property type="entry name" value="WWE domain"/>
    <property type="match status" value="1"/>
</dbReference>
<feature type="region of interest" description="Disordered" evidence="8">
    <location>
        <begin position="497"/>
        <end position="522"/>
    </location>
</feature>
<dbReference type="Pfam" id="PF01661">
    <property type="entry name" value="Macro"/>
    <property type="match status" value="1"/>
</dbReference>
<dbReference type="KEGG" id="aqu:100632830"/>
<dbReference type="Gene3D" id="3.40.220.10">
    <property type="entry name" value="Leucine Aminopeptidase, subunit E, domain 1"/>
    <property type="match status" value="2"/>
</dbReference>
<gene>
    <name evidence="12" type="primary">100632830</name>
</gene>
<dbReference type="InterPro" id="IPR002589">
    <property type="entry name" value="Macro_dom"/>
</dbReference>
<accession>A0A1X7V0F1</accession>
<dbReference type="PANTHER" id="PTHR14453">
    <property type="entry name" value="PARP/ZINC FINGER CCCH TYPE DOMAIN CONTAINING PROTEIN"/>
    <property type="match status" value="1"/>
</dbReference>
<evidence type="ECO:0000259" key="11">
    <source>
        <dbReference type="PROSITE" id="PS51154"/>
    </source>
</evidence>
<dbReference type="Pfam" id="PF00644">
    <property type="entry name" value="PARP"/>
    <property type="match status" value="1"/>
</dbReference>
<evidence type="ECO:0000313" key="12">
    <source>
        <dbReference type="EnsemblMetazoa" id="Aqu2.1.33498_001"/>
    </source>
</evidence>
<dbReference type="InterPro" id="IPR012677">
    <property type="entry name" value="Nucleotide-bd_a/b_plait_sf"/>
</dbReference>
<dbReference type="CDD" id="cd00590">
    <property type="entry name" value="RRM_SF"/>
    <property type="match status" value="1"/>
</dbReference>
<keyword evidence="3 7" id="KW-0808">Transferase</keyword>
<evidence type="ECO:0000259" key="9">
    <source>
        <dbReference type="PROSITE" id="PS50102"/>
    </source>
</evidence>
<dbReference type="InterPro" id="IPR037197">
    <property type="entry name" value="WWE_dom_sf"/>
</dbReference>
<dbReference type="SMART" id="SM00360">
    <property type="entry name" value="RRM"/>
    <property type="match status" value="3"/>
</dbReference>
<reference evidence="12" key="2">
    <citation type="submission" date="2017-05" db="UniProtKB">
        <authorList>
            <consortium name="EnsemblMetazoa"/>
        </authorList>
    </citation>
    <scope>IDENTIFICATION</scope>
</reference>
<dbReference type="Gene3D" id="3.30.720.50">
    <property type="match status" value="1"/>
</dbReference>
<dbReference type="EnsemblMetazoa" id="XM_011405244.2">
    <property type="protein sequence ID" value="XP_011403546.1"/>
    <property type="gene ID" value="LOC100632830"/>
</dbReference>
<dbReference type="InterPro" id="IPR000504">
    <property type="entry name" value="RRM_dom"/>
</dbReference>